<gene>
    <name evidence="3" type="ORF">RHP49_17040</name>
</gene>
<dbReference type="RefSeq" id="WP_415862562.1">
    <property type="nucleotide sequence ID" value="NZ_CP134536.1"/>
</dbReference>
<dbReference type="InterPro" id="IPR048527">
    <property type="entry name" value="Sde182_C"/>
</dbReference>
<dbReference type="Proteomes" id="UP001303407">
    <property type="component" value="Chromosome"/>
</dbReference>
<feature type="domain" description="Cellulose-binding Sde182 C-terminal" evidence="2">
    <location>
        <begin position="403"/>
        <end position="459"/>
    </location>
</feature>
<keyword evidence="4" id="KW-1185">Reference proteome</keyword>
<dbReference type="InterPro" id="IPR011483">
    <property type="entry name" value="Sde182_NH-like"/>
</dbReference>
<evidence type="ECO:0000313" key="3">
    <source>
        <dbReference type="EMBL" id="WNH12581.1"/>
    </source>
</evidence>
<dbReference type="SUPFAM" id="SSF53590">
    <property type="entry name" value="Nucleoside hydrolase"/>
    <property type="match status" value="1"/>
</dbReference>
<feature type="domain" description="Cellulose-binding Sde182 nucleoside hydrolase-like" evidence="1">
    <location>
        <begin position="36"/>
        <end position="294"/>
    </location>
</feature>
<dbReference type="EMBL" id="CP134536">
    <property type="protein sequence ID" value="WNH12581.1"/>
    <property type="molecule type" value="Genomic_DNA"/>
</dbReference>
<organism evidence="3 4">
    <name type="scientific">Thalassobellus suaedae</name>
    <dbReference type="NCBI Taxonomy" id="3074124"/>
    <lineage>
        <taxon>Bacteria</taxon>
        <taxon>Pseudomonadati</taxon>
        <taxon>Bacteroidota</taxon>
        <taxon>Flavobacteriia</taxon>
        <taxon>Flavobacteriales</taxon>
        <taxon>Flavobacteriaceae</taxon>
        <taxon>Thalassobellus</taxon>
    </lineage>
</organism>
<dbReference type="Gene3D" id="2.60.40.10">
    <property type="entry name" value="Immunoglobulins"/>
    <property type="match status" value="1"/>
</dbReference>
<accession>A0ABY9Y2X6</accession>
<evidence type="ECO:0000313" key="4">
    <source>
        <dbReference type="Proteomes" id="UP001303407"/>
    </source>
</evidence>
<protein>
    <submittedName>
        <fullName evidence="3">DUF1593 domain-containing protein</fullName>
    </submittedName>
</protein>
<evidence type="ECO:0000259" key="2">
    <source>
        <dbReference type="Pfam" id="PF21027"/>
    </source>
</evidence>
<dbReference type="Pfam" id="PF07632">
    <property type="entry name" value="Sde182_NH-like"/>
    <property type="match status" value="1"/>
</dbReference>
<name>A0ABY9Y2X6_9FLAO</name>
<dbReference type="Pfam" id="PF21027">
    <property type="entry name" value="Sde0182_C"/>
    <property type="match status" value="1"/>
</dbReference>
<dbReference type="InterPro" id="IPR013783">
    <property type="entry name" value="Ig-like_fold"/>
</dbReference>
<sequence>MNTLRNIRIYIKHAVLLFIAIFTIETVAQNYQSKHRLVVLTDIEGDPDDSQTLVRLLLYSNQIEIEGLIATTSIHQKTRVAPESIHKIIDAYGNVQPNLLKHELGFPSAEKLTGMVKQGLPVFGMEGVGEGKDSEGSQWIIKILEKDDERPVWVSVWGGTNTLAHALWKIKETKSKIEAKKLISKLRIYTISDQDDTGIWIRKNFPELFYIVSIGHYEDATWKAINSVVEGINNDVISNEWLAENIQQGNGALGVEYPDVAYGMEGDTPSWLMLVQNGLNNEAIPNWGSWGARYEFYNPEPFKEPLFYIFRGGAEYEPESRSIWTNVNDTFTPRIPNAYGVVMQKDTLTVTNNHVTLWRWRDDFQNDFAARMSWCTGLFEEVNHPPVPALGHPENFTVKSGETFSLDASGTTDPDGDSLTYWWFQYLEVGSYNKPISFCMLSENLYNIHTIVAPTVENQKRLILF</sequence>
<dbReference type="Gene3D" id="3.90.245.10">
    <property type="entry name" value="Ribonucleoside hydrolase-like"/>
    <property type="match status" value="1"/>
</dbReference>
<evidence type="ECO:0000259" key="1">
    <source>
        <dbReference type="Pfam" id="PF07632"/>
    </source>
</evidence>
<dbReference type="InterPro" id="IPR036452">
    <property type="entry name" value="Ribo_hydro-like"/>
</dbReference>
<proteinExistence type="predicted"/>
<reference evidence="3 4" key="1">
    <citation type="submission" date="2023-09" db="EMBL/GenBank/DDBJ databases">
        <title>Thalassobella suaedae gen. nov., sp. nov., a marine bacterium of the family Flavobacteriaceae isolated from a halophyte Suaeda japonica.</title>
        <authorList>
            <person name="Lee S.Y."/>
            <person name="Hwang C.Y."/>
        </authorList>
    </citation>
    <scope>NUCLEOTIDE SEQUENCE [LARGE SCALE GENOMIC DNA]</scope>
    <source>
        <strain evidence="3 4">HL-DH10</strain>
    </source>
</reference>